<name>Q0UC12_PHANO</name>
<dbReference type="KEGG" id="pno:SNOG_10702"/>
<dbReference type="EMBL" id="CH445341">
    <property type="protein sequence ID" value="EAT82096.1"/>
    <property type="molecule type" value="Genomic_DNA"/>
</dbReference>
<evidence type="ECO:0000313" key="2">
    <source>
        <dbReference type="Proteomes" id="UP000001055"/>
    </source>
</evidence>
<evidence type="ECO:0000313" key="1">
    <source>
        <dbReference type="EMBL" id="EAT82096.1"/>
    </source>
</evidence>
<gene>
    <name evidence="1" type="ORF">SNOG_10702</name>
</gene>
<dbReference type="RefSeq" id="XP_001800963.1">
    <property type="nucleotide sequence ID" value="XM_001800911.1"/>
</dbReference>
<proteinExistence type="predicted"/>
<reference evidence="2" key="1">
    <citation type="journal article" date="2007" name="Plant Cell">
        <title>Dothideomycete-plant interactions illuminated by genome sequencing and EST analysis of the wheat pathogen Stagonospora nodorum.</title>
        <authorList>
            <person name="Hane J.K."/>
            <person name="Lowe R.G."/>
            <person name="Solomon P.S."/>
            <person name="Tan K.C."/>
            <person name="Schoch C.L."/>
            <person name="Spatafora J.W."/>
            <person name="Crous P.W."/>
            <person name="Kodira C."/>
            <person name="Birren B.W."/>
            <person name="Galagan J.E."/>
            <person name="Torriani S.F."/>
            <person name="McDonald B.A."/>
            <person name="Oliver R.P."/>
        </authorList>
    </citation>
    <scope>NUCLEOTIDE SEQUENCE [LARGE SCALE GENOMIC DNA]</scope>
    <source>
        <strain evidence="2">SN15 / ATCC MYA-4574 / FGSC 10173</strain>
    </source>
</reference>
<dbReference type="HOGENOM" id="CLU_1855994_0_0_1"/>
<protein>
    <submittedName>
        <fullName evidence="1">Uncharacterized protein</fullName>
    </submittedName>
</protein>
<dbReference type="AlphaFoldDB" id="Q0UC12"/>
<sequence length="138" mass="15506">MSSPSVPHSPDPDNTVETTWDNHTICSAPKTHARSCTREAQDDLVKSFVESLVSTRALAEERIAEFKRLNTDPDIAAVWLANKLKRTIGEYPRIYDQMVALAHAEVLISEEMQASSWKSANRQGTRAWIGVRRLSTQL</sequence>
<dbReference type="GeneID" id="5977870"/>
<dbReference type="InParanoid" id="Q0UC12"/>
<accession>Q0UC12</accession>
<organism evidence="1 2">
    <name type="scientific">Phaeosphaeria nodorum (strain SN15 / ATCC MYA-4574 / FGSC 10173)</name>
    <name type="common">Glume blotch fungus</name>
    <name type="synonym">Parastagonospora nodorum</name>
    <dbReference type="NCBI Taxonomy" id="321614"/>
    <lineage>
        <taxon>Eukaryota</taxon>
        <taxon>Fungi</taxon>
        <taxon>Dikarya</taxon>
        <taxon>Ascomycota</taxon>
        <taxon>Pezizomycotina</taxon>
        <taxon>Dothideomycetes</taxon>
        <taxon>Pleosporomycetidae</taxon>
        <taxon>Pleosporales</taxon>
        <taxon>Pleosporineae</taxon>
        <taxon>Phaeosphaeriaceae</taxon>
        <taxon>Parastagonospora</taxon>
    </lineage>
</organism>
<dbReference type="Proteomes" id="UP000001055">
    <property type="component" value="Unassembled WGS sequence"/>
</dbReference>